<organism evidence="2 3">
    <name type="scientific">Pseudomonas phage PSV3</name>
    <dbReference type="NCBI Taxonomy" id="3003632"/>
    <lineage>
        <taxon>Viruses</taxon>
        <taxon>Duplodnaviria</taxon>
        <taxon>Heunggongvirae</taxon>
        <taxon>Uroviricota</taxon>
        <taxon>Caudoviricetes</taxon>
        <taxon>Jondennisvirinae</taxon>
        <taxon>Septimatrevirus</taxon>
    </lineage>
</organism>
<sequence length="61" mass="6217">MLPRITFEEMRTGLRKAGVASEDDAKAKKKIAKDTAEAMALAAPANGPGDGSGGDNVGNSK</sequence>
<accession>A0AAE9VZB9</accession>
<gene>
    <name evidence="2" type="ORF">PSV3_00110</name>
</gene>
<proteinExistence type="predicted"/>
<name>A0AAE9VZB9_9CAUD</name>
<evidence type="ECO:0000256" key="1">
    <source>
        <dbReference type="SAM" id="MobiDB-lite"/>
    </source>
</evidence>
<feature type="region of interest" description="Disordered" evidence="1">
    <location>
        <begin position="39"/>
        <end position="61"/>
    </location>
</feature>
<protein>
    <submittedName>
        <fullName evidence="2">Uncharacterized protein</fullName>
    </submittedName>
</protein>
<evidence type="ECO:0000313" key="2">
    <source>
        <dbReference type="EMBL" id="WBF76812.1"/>
    </source>
</evidence>
<dbReference type="Proteomes" id="UP001213034">
    <property type="component" value="Segment"/>
</dbReference>
<feature type="compositionally biased region" description="Gly residues" evidence="1">
    <location>
        <begin position="48"/>
        <end position="61"/>
    </location>
</feature>
<keyword evidence="3" id="KW-1185">Reference proteome</keyword>
<reference evidence="2 3" key="1">
    <citation type="submission" date="2022-10" db="EMBL/GenBank/DDBJ databases">
        <authorList>
            <person name="Li J.H."/>
            <person name="Ding Y.F."/>
            <person name="Wei Y.L."/>
        </authorList>
    </citation>
    <scope>NUCLEOTIDE SEQUENCE [LARGE SCALE GENOMIC DNA]</scope>
</reference>
<evidence type="ECO:0000313" key="3">
    <source>
        <dbReference type="Proteomes" id="UP001213034"/>
    </source>
</evidence>
<dbReference type="EMBL" id="OP712466">
    <property type="protein sequence ID" value="WBF76812.1"/>
    <property type="molecule type" value="Genomic_DNA"/>
</dbReference>